<keyword evidence="3" id="KW-1185">Reference proteome</keyword>
<dbReference type="OrthoDB" id="5891007at2"/>
<feature type="domain" description="HTH cro/C1-type" evidence="1">
    <location>
        <begin position="13"/>
        <end position="67"/>
    </location>
</feature>
<reference evidence="2 3" key="1">
    <citation type="submission" date="2014-06" db="EMBL/GenBank/DDBJ databases">
        <title>The draft genome sequence of Idiomarina salinarum ISL-52.</title>
        <authorList>
            <person name="Du J."/>
            <person name="Shao Z."/>
        </authorList>
    </citation>
    <scope>NUCLEOTIDE SEQUENCE [LARGE SCALE GENOMIC DNA]</scope>
    <source>
        <strain evidence="2 3">ISL-52</strain>
    </source>
</reference>
<dbReference type="RefSeq" id="WP_034775326.1">
    <property type="nucleotide sequence ID" value="NZ_JPER01000003.1"/>
</dbReference>
<gene>
    <name evidence="2" type="ORF">IDSA_06900</name>
</gene>
<dbReference type="InterPro" id="IPR010982">
    <property type="entry name" value="Lambda_DNA-bd_dom_sf"/>
</dbReference>
<name>A0A094IYD1_9GAMM</name>
<protein>
    <submittedName>
        <fullName evidence="2">Transcriptional regulator</fullName>
    </submittedName>
</protein>
<dbReference type="EMBL" id="JPER01000003">
    <property type="protein sequence ID" value="KFZ30809.1"/>
    <property type="molecule type" value="Genomic_DNA"/>
</dbReference>
<dbReference type="InterPro" id="IPR001387">
    <property type="entry name" value="Cro/C1-type_HTH"/>
</dbReference>
<sequence length="84" mass="9549">MNITRPEQLSTLVKDYRNKQGLTQANIAELVGIRVATVSNFENNPETCKLETVFKILAALNLKIDITTRNELQNDDASQWNEGW</sequence>
<dbReference type="Pfam" id="PF01381">
    <property type="entry name" value="HTH_3"/>
    <property type="match status" value="1"/>
</dbReference>
<accession>A0A094IYD1</accession>
<evidence type="ECO:0000259" key="1">
    <source>
        <dbReference type="PROSITE" id="PS50943"/>
    </source>
</evidence>
<dbReference type="Gene3D" id="1.10.260.40">
    <property type="entry name" value="lambda repressor-like DNA-binding domains"/>
    <property type="match status" value="1"/>
</dbReference>
<proteinExistence type="predicted"/>
<dbReference type="SUPFAM" id="SSF47413">
    <property type="entry name" value="lambda repressor-like DNA-binding domains"/>
    <property type="match status" value="1"/>
</dbReference>
<dbReference type="eggNOG" id="COG1396">
    <property type="taxonomic scope" value="Bacteria"/>
</dbReference>
<comment type="caution">
    <text evidence="2">The sequence shown here is derived from an EMBL/GenBank/DDBJ whole genome shotgun (WGS) entry which is preliminary data.</text>
</comment>
<dbReference type="CDD" id="cd00093">
    <property type="entry name" value="HTH_XRE"/>
    <property type="match status" value="1"/>
</dbReference>
<evidence type="ECO:0000313" key="3">
    <source>
        <dbReference type="Proteomes" id="UP000054363"/>
    </source>
</evidence>
<organism evidence="2 3">
    <name type="scientific">Pseudidiomarina salinarum</name>
    <dbReference type="NCBI Taxonomy" id="435908"/>
    <lineage>
        <taxon>Bacteria</taxon>
        <taxon>Pseudomonadati</taxon>
        <taxon>Pseudomonadota</taxon>
        <taxon>Gammaproteobacteria</taxon>
        <taxon>Alteromonadales</taxon>
        <taxon>Idiomarinaceae</taxon>
        <taxon>Pseudidiomarina</taxon>
    </lineage>
</organism>
<evidence type="ECO:0000313" key="2">
    <source>
        <dbReference type="EMBL" id="KFZ30809.1"/>
    </source>
</evidence>
<dbReference type="SMART" id="SM00530">
    <property type="entry name" value="HTH_XRE"/>
    <property type="match status" value="1"/>
</dbReference>
<dbReference type="GO" id="GO:0003677">
    <property type="term" value="F:DNA binding"/>
    <property type="evidence" value="ECO:0007669"/>
    <property type="project" value="InterPro"/>
</dbReference>
<dbReference type="STRING" id="435908.IDSA_06900"/>
<dbReference type="Proteomes" id="UP000054363">
    <property type="component" value="Unassembled WGS sequence"/>
</dbReference>
<dbReference type="AlphaFoldDB" id="A0A094IYD1"/>
<dbReference type="PROSITE" id="PS50943">
    <property type="entry name" value="HTH_CROC1"/>
    <property type="match status" value="1"/>
</dbReference>